<keyword evidence="3 5" id="KW-1133">Transmembrane helix</keyword>
<feature type="transmembrane region" description="Helical" evidence="5">
    <location>
        <begin position="30"/>
        <end position="48"/>
    </location>
</feature>
<dbReference type="AlphaFoldDB" id="A0A840A310"/>
<feature type="domain" description="DUF202" evidence="6">
    <location>
        <begin position="24"/>
        <end position="89"/>
    </location>
</feature>
<protein>
    <submittedName>
        <fullName evidence="7">Putative membrane protein</fullName>
    </submittedName>
</protein>
<evidence type="ECO:0000256" key="4">
    <source>
        <dbReference type="ARBA" id="ARBA00023136"/>
    </source>
</evidence>
<evidence type="ECO:0000313" key="8">
    <source>
        <dbReference type="Proteomes" id="UP000530564"/>
    </source>
</evidence>
<dbReference type="Proteomes" id="UP000530564">
    <property type="component" value="Unassembled WGS sequence"/>
</dbReference>
<evidence type="ECO:0000256" key="3">
    <source>
        <dbReference type="ARBA" id="ARBA00022989"/>
    </source>
</evidence>
<dbReference type="EMBL" id="JACIDK010000004">
    <property type="protein sequence ID" value="MBB3892349.1"/>
    <property type="molecule type" value="Genomic_DNA"/>
</dbReference>
<organism evidence="7 8">
    <name type="scientific">Phenylobacterium haematophilum</name>
    <dbReference type="NCBI Taxonomy" id="98513"/>
    <lineage>
        <taxon>Bacteria</taxon>
        <taxon>Pseudomonadati</taxon>
        <taxon>Pseudomonadota</taxon>
        <taxon>Alphaproteobacteria</taxon>
        <taxon>Caulobacterales</taxon>
        <taxon>Caulobacteraceae</taxon>
        <taxon>Phenylobacterium</taxon>
    </lineage>
</organism>
<name>A0A840A310_9CAUL</name>
<keyword evidence="4 5" id="KW-0472">Membrane</keyword>
<keyword evidence="2 5" id="KW-0812">Transmembrane</keyword>
<dbReference type="GO" id="GO:0012505">
    <property type="term" value="C:endomembrane system"/>
    <property type="evidence" value="ECO:0007669"/>
    <property type="project" value="UniProtKB-SubCell"/>
</dbReference>
<dbReference type="InterPro" id="IPR003807">
    <property type="entry name" value="DUF202"/>
</dbReference>
<evidence type="ECO:0000256" key="2">
    <source>
        <dbReference type="ARBA" id="ARBA00022692"/>
    </source>
</evidence>
<evidence type="ECO:0000313" key="7">
    <source>
        <dbReference type="EMBL" id="MBB3892349.1"/>
    </source>
</evidence>
<sequence>MPVPLPSDADAVAALRDTALRDVERTMIQIVQTSISLIGFGFTIHAFLQNADASASLGVDIDQIARRIGLALLTLGLLNLGWGLWSQWRFLAVVRRRHPLPPGSPRGYRIRSTFVVAGLLLALGAAAFGTMILQTFG</sequence>
<gene>
    <name evidence="7" type="ORF">GGQ61_003082</name>
</gene>
<reference evidence="7 8" key="1">
    <citation type="submission" date="2020-08" db="EMBL/GenBank/DDBJ databases">
        <title>Genomic Encyclopedia of Type Strains, Phase IV (KMG-IV): sequencing the most valuable type-strain genomes for metagenomic binning, comparative biology and taxonomic classification.</title>
        <authorList>
            <person name="Goeker M."/>
        </authorList>
    </citation>
    <scope>NUCLEOTIDE SEQUENCE [LARGE SCALE GENOMIC DNA]</scope>
    <source>
        <strain evidence="7 8">DSM 21793</strain>
    </source>
</reference>
<dbReference type="RefSeq" id="WP_183774430.1">
    <property type="nucleotide sequence ID" value="NZ_JACIDK010000004.1"/>
</dbReference>
<comment type="caution">
    <text evidence="7">The sequence shown here is derived from an EMBL/GenBank/DDBJ whole genome shotgun (WGS) entry which is preliminary data.</text>
</comment>
<evidence type="ECO:0000256" key="5">
    <source>
        <dbReference type="SAM" id="Phobius"/>
    </source>
</evidence>
<keyword evidence="8" id="KW-1185">Reference proteome</keyword>
<feature type="transmembrane region" description="Helical" evidence="5">
    <location>
        <begin position="68"/>
        <end position="91"/>
    </location>
</feature>
<feature type="transmembrane region" description="Helical" evidence="5">
    <location>
        <begin position="112"/>
        <end position="133"/>
    </location>
</feature>
<evidence type="ECO:0000256" key="1">
    <source>
        <dbReference type="ARBA" id="ARBA00004127"/>
    </source>
</evidence>
<evidence type="ECO:0000259" key="6">
    <source>
        <dbReference type="Pfam" id="PF02656"/>
    </source>
</evidence>
<comment type="subcellular location">
    <subcellularLocation>
        <location evidence="1">Endomembrane system</location>
        <topology evidence="1">Multi-pass membrane protein</topology>
    </subcellularLocation>
</comment>
<proteinExistence type="predicted"/>
<dbReference type="Pfam" id="PF02656">
    <property type="entry name" value="DUF202"/>
    <property type="match status" value="1"/>
</dbReference>
<accession>A0A840A310</accession>